<comment type="caution">
    <text evidence="2">The sequence shown here is derived from an EMBL/GenBank/DDBJ whole genome shotgun (WGS) entry which is preliminary data.</text>
</comment>
<protein>
    <submittedName>
        <fullName evidence="2">Uncharacterized protein</fullName>
    </submittedName>
</protein>
<feature type="compositionally biased region" description="Polar residues" evidence="1">
    <location>
        <begin position="117"/>
        <end position="146"/>
    </location>
</feature>
<feature type="region of interest" description="Disordered" evidence="1">
    <location>
        <begin position="1"/>
        <end position="26"/>
    </location>
</feature>
<feature type="compositionally biased region" description="Polar residues" evidence="1">
    <location>
        <begin position="154"/>
        <end position="167"/>
    </location>
</feature>
<name>A0A6N2CDD1_SOLCI</name>
<evidence type="ECO:0000256" key="1">
    <source>
        <dbReference type="SAM" id="MobiDB-lite"/>
    </source>
</evidence>
<feature type="region of interest" description="Disordered" evidence="1">
    <location>
        <begin position="117"/>
        <end position="168"/>
    </location>
</feature>
<dbReference type="EMBL" id="RXGB01000031">
    <property type="protein sequence ID" value="TMX05673.1"/>
    <property type="molecule type" value="Genomic_DNA"/>
</dbReference>
<dbReference type="AlphaFoldDB" id="A0A6N2CDD1"/>
<proteinExistence type="predicted"/>
<accession>A0A6N2CDD1</accession>
<feature type="non-terminal residue" evidence="2">
    <location>
        <position position="310"/>
    </location>
</feature>
<sequence>MALNLANERFRPPDPPLGDGNPTIQSTIHEVAETASSSSSQRKEEAVHVATVEAKIDASRHNLEKGHNMSGHNTRGHEGEIQKIDSLQQQQSNQNIQKNQRIFNLNKETEVNQQFQHPTNIHTRSQGAKSTVLPSNSRQAGESSSDMPIRSEIGQGNTTLTNFNSKNDGLLNDSVRINNASARNHDYHNNFPTISTNFDNPVHRNIPDKIDIPPGNANNFPKRDHIPEPAPYTVIQTYADRLRFNQSKRGVSIKLSDPEITTKQGLPAVLYVKEEVVKDLASTCKFTLIGKFIYTMPRVDLIRKEELHSP</sequence>
<gene>
    <name evidence="2" type="ORF">EJD97_012154</name>
</gene>
<evidence type="ECO:0000313" key="2">
    <source>
        <dbReference type="EMBL" id="TMX05673.1"/>
    </source>
</evidence>
<reference evidence="2" key="1">
    <citation type="submission" date="2019-05" db="EMBL/GenBank/DDBJ databases">
        <title>The de novo reference genome and transcriptome assemblies of the wild tomato species Solanum chilense.</title>
        <authorList>
            <person name="Stam R."/>
            <person name="Nosenko T."/>
            <person name="Hoerger A.C."/>
            <person name="Stephan W."/>
            <person name="Seidel M.A."/>
            <person name="Kuhn J.M.M."/>
            <person name="Haberer G."/>
            <person name="Tellier A."/>
        </authorList>
    </citation>
    <scope>NUCLEOTIDE SEQUENCE</scope>
    <source>
        <tissue evidence="2">Mature leaves</tissue>
    </source>
</reference>
<organism evidence="2">
    <name type="scientific">Solanum chilense</name>
    <name type="common">Tomato</name>
    <name type="synonym">Lycopersicon chilense</name>
    <dbReference type="NCBI Taxonomy" id="4083"/>
    <lineage>
        <taxon>Eukaryota</taxon>
        <taxon>Viridiplantae</taxon>
        <taxon>Streptophyta</taxon>
        <taxon>Embryophyta</taxon>
        <taxon>Tracheophyta</taxon>
        <taxon>Spermatophyta</taxon>
        <taxon>Magnoliopsida</taxon>
        <taxon>eudicotyledons</taxon>
        <taxon>Gunneridae</taxon>
        <taxon>Pentapetalae</taxon>
        <taxon>asterids</taxon>
        <taxon>lamiids</taxon>
        <taxon>Solanales</taxon>
        <taxon>Solanaceae</taxon>
        <taxon>Solanoideae</taxon>
        <taxon>Solaneae</taxon>
        <taxon>Solanum</taxon>
        <taxon>Solanum subgen. Lycopersicon</taxon>
    </lineage>
</organism>